<dbReference type="VEuPathDB" id="FungiDB:AB675_4049"/>
<feature type="compositionally biased region" description="Polar residues" evidence="1">
    <location>
        <begin position="363"/>
        <end position="382"/>
    </location>
</feature>
<feature type="compositionally biased region" description="Pro residues" evidence="1">
    <location>
        <begin position="436"/>
        <end position="446"/>
    </location>
</feature>
<evidence type="ECO:0000313" key="3">
    <source>
        <dbReference type="Proteomes" id="UP000038010"/>
    </source>
</evidence>
<sequence length="446" mass="49843">MAELSNDSDPRSAHAVQQKSVSRDYSGPTNVHVSQDMNTGRPLPLEPDYNSTESANYPMRVKQIETPGKSLSRYSDAHTASWVDSTGSQGPVTSRNAPENAIDSSETSSNVKEMNQWEAFIKKHERVVGLRIRACDLRRRCVQGRKEIRRLEGYTSRGLFGPIPSGSNLFDAVEALERDEQRLDELDQMIISAEQEMTRAAPKLLRRMRKSLPSMIEKHQLDFRGESSVSTEAASSALDDPLDPTAEEMDDKQKQMNKLENEVLALRGKRDRLAEILSDQEEENQEVYPEQWNEDLAELQDLKGQIDNKLSQLGVLKTEIDHMRDQAMNGDDDYDRLPPPTARPSASLARNLAFIYHPPAAVASTNPESTVPESDSSNTTIRAPTEVSMSEDPLSRTLPIFDEDEVDWDTGGTQPTRAKSSLHLVEFGHHDADAVPNPPKETPPQT</sequence>
<accession>A0A0N1H682</accession>
<feature type="compositionally biased region" description="Polar residues" evidence="1">
    <location>
        <begin position="82"/>
        <end position="109"/>
    </location>
</feature>
<organism evidence="2 3">
    <name type="scientific">Cyphellophora attinorum</name>
    <dbReference type="NCBI Taxonomy" id="1664694"/>
    <lineage>
        <taxon>Eukaryota</taxon>
        <taxon>Fungi</taxon>
        <taxon>Dikarya</taxon>
        <taxon>Ascomycota</taxon>
        <taxon>Pezizomycotina</taxon>
        <taxon>Eurotiomycetes</taxon>
        <taxon>Chaetothyriomycetidae</taxon>
        <taxon>Chaetothyriales</taxon>
        <taxon>Cyphellophoraceae</taxon>
        <taxon>Cyphellophora</taxon>
    </lineage>
</organism>
<comment type="caution">
    <text evidence="2">The sequence shown here is derived from an EMBL/GenBank/DDBJ whole genome shotgun (WGS) entry which is preliminary data.</text>
</comment>
<name>A0A0N1H682_9EURO</name>
<feature type="region of interest" description="Disordered" evidence="1">
    <location>
        <begin position="362"/>
        <end position="446"/>
    </location>
</feature>
<dbReference type="EMBL" id="LFJN01000023">
    <property type="protein sequence ID" value="KPI37576.1"/>
    <property type="molecule type" value="Genomic_DNA"/>
</dbReference>
<evidence type="ECO:0000256" key="1">
    <source>
        <dbReference type="SAM" id="MobiDB-lite"/>
    </source>
</evidence>
<protein>
    <submittedName>
        <fullName evidence="2">Uncharacterized protein</fullName>
    </submittedName>
</protein>
<dbReference type="AlphaFoldDB" id="A0A0N1H682"/>
<feature type="compositionally biased region" description="Acidic residues" evidence="1">
    <location>
        <begin position="240"/>
        <end position="250"/>
    </location>
</feature>
<feature type="compositionally biased region" description="Low complexity" evidence="1">
    <location>
        <begin position="226"/>
        <end position="237"/>
    </location>
</feature>
<evidence type="ECO:0000313" key="2">
    <source>
        <dbReference type="EMBL" id="KPI37576.1"/>
    </source>
</evidence>
<feature type="region of interest" description="Disordered" evidence="1">
    <location>
        <begin position="1"/>
        <end position="109"/>
    </location>
</feature>
<dbReference type="GeneID" id="28736038"/>
<reference evidence="2 3" key="1">
    <citation type="submission" date="2015-06" db="EMBL/GenBank/DDBJ databases">
        <title>Draft genome of the ant-associated black yeast Phialophora attae CBS 131958.</title>
        <authorList>
            <person name="Moreno L.F."/>
            <person name="Stielow B.J."/>
            <person name="de Hoog S."/>
            <person name="Vicente V.A."/>
            <person name="Weiss V.A."/>
            <person name="de Vries M."/>
            <person name="Cruz L.M."/>
            <person name="Souza E.M."/>
        </authorList>
    </citation>
    <scope>NUCLEOTIDE SEQUENCE [LARGE SCALE GENOMIC DNA]</scope>
    <source>
        <strain evidence="2 3">CBS 131958</strain>
    </source>
</reference>
<gene>
    <name evidence="2" type="ORF">AB675_4049</name>
</gene>
<feature type="compositionally biased region" description="Polar residues" evidence="1">
    <location>
        <begin position="27"/>
        <end position="38"/>
    </location>
</feature>
<keyword evidence="3" id="KW-1185">Reference proteome</keyword>
<dbReference type="RefSeq" id="XP_017997539.1">
    <property type="nucleotide sequence ID" value="XM_018144158.1"/>
</dbReference>
<feature type="region of interest" description="Disordered" evidence="1">
    <location>
        <begin position="222"/>
        <end position="253"/>
    </location>
</feature>
<dbReference type="Proteomes" id="UP000038010">
    <property type="component" value="Unassembled WGS sequence"/>
</dbReference>
<proteinExistence type="predicted"/>